<dbReference type="SUPFAM" id="SSF55729">
    <property type="entry name" value="Acyl-CoA N-acyltransferases (Nat)"/>
    <property type="match status" value="1"/>
</dbReference>
<dbReference type="AlphaFoldDB" id="A0A6M0Q522"/>
<dbReference type="CDD" id="cd04301">
    <property type="entry name" value="NAT_SF"/>
    <property type="match status" value="1"/>
</dbReference>
<comment type="caution">
    <text evidence="2">The sequence shown here is derived from an EMBL/GenBank/DDBJ whole genome shotgun (WGS) entry which is preliminary data.</text>
</comment>
<dbReference type="PROSITE" id="PS51186">
    <property type="entry name" value="GNAT"/>
    <property type="match status" value="1"/>
</dbReference>
<keyword evidence="2" id="KW-0808">Transferase</keyword>
<keyword evidence="3" id="KW-1185">Reference proteome</keyword>
<evidence type="ECO:0000313" key="2">
    <source>
        <dbReference type="EMBL" id="NEY71486.1"/>
    </source>
</evidence>
<dbReference type="InterPro" id="IPR000182">
    <property type="entry name" value="GNAT_dom"/>
</dbReference>
<dbReference type="EMBL" id="JAAIWM010000002">
    <property type="protein sequence ID" value="NEY71486.1"/>
    <property type="molecule type" value="Genomic_DNA"/>
</dbReference>
<dbReference type="GO" id="GO:0016747">
    <property type="term" value="F:acyltransferase activity, transferring groups other than amino-acyl groups"/>
    <property type="evidence" value="ECO:0007669"/>
    <property type="project" value="InterPro"/>
</dbReference>
<protein>
    <submittedName>
        <fullName evidence="2">GNAT family N-acetyltransferase</fullName>
    </submittedName>
</protein>
<dbReference type="InterPro" id="IPR016181">
    <property type="entry name" value="Acyl_CoA_acyltransferase"/>
</dbReference>
<dbReference type="Proteomes" id="UP000481043">
    <property type="component" value="Unassembled WGS sequence"/>
</dbReference>
<evidence type="ECO:0000259" key="1">
    <source>
        <dbReference type="PROSITE" id="PS51186"/>
    </source>
</evidence>
<organism evidence="2 3">
    <name type="scientific">Bacillus mesophilus</name>
    <dbReference type="NCBI Taxonomy" id="1808955"/>
    <lineage>
        <taxon>Bacteria</taxon>
        <taxon>Bacillati</taxon>
        <taxon>Bacillota</taxon>
        <taxon>Bacilli</taxon>
        <taxon>Bacillales</taxon>
        <taxon>Bacillaceae</taxon>
        <taxon>Bacillus</taxon>
    </lineage>
</organism>
<gene>
    <name evidence="2" type="ORF">G4D63_06980</name>
</gene>
<dbReference type="Gene3D" id="3.40.630.30">
    <property type="match status" value="1"/>
</dbReference>
<sequence length="152" mass="17378">MRCICLNLTLKNINRENWEDAIALSVSEEQMGFMASNLYSIAEVQFLESFLAMGVYLEEEMIGFTMFGIDPDDGNYWIYRLMIDQRYQGNGYGKQAVELVVTKIKEINTSNVPLIMIGYHPSNNGAKITYKKAGFVETEMAPWGEQLANYIF</sequence>
<evidence type="ECO:0000313" key="3">
    <source>
        <dbReference type="Proteomes" id="UP000481043"/>
    </source>
</evidence>
<name>A0A6M0Q522_9BACI</name>
<feature type="domain" description="N-acetyltransferase" evidence="1">
    <location>
        <begin position="8"/>
        <end position="152"/>
    </location>
</feature>
<dbReference type="Pfam" id="PF00583">
    <property type="entry name" value="Acetyltransf_1"/>
    <property type="match status" value="1"/>
</dbReference>
<reference evidence="2 3" key="1">
    <citation type="submission" date="2020-02" db="EMBL/GenBank/DDBJ databases">
        <title>Bacillus aquiflavi sp. nov., isolated from yellow water of strong flavor Chinese baijiu in Yibin region of China.</title>
        <authorList>
            <person name="Xie J."/>
        </authorList>
    </citation>
    <scope>NUCLEOTIDE SEQUENCE [LARGE SCALE GENOMIC DNA]</scope>
    <source>
        <strain evidence="2 3">SA4</strain>
    </source>
</reference>
<accession>A0A6M0Q522</accession>
<proteinExistence type="predicted"/>